<feature type="region of interest" description="Disordered" evidence="1">
    <location>
        <begin position="586"/>
        <end position="752"/>
    </location>
</feature>
<evidence type="ECO:0000256" key="1">
    <source>
        <dbReference type="SAM" id="MobiDB-lite"/>
    </source>
</evidence>
<dbReference type="PANTHER" id="PTHR37538">
    <property type="entry name" value="BTB DOMAIN-CONTAINING PROTEIN"/>
    <property type="match status" value="1"/>
</dbReference>
<dbReference type="InterPro" id="IPR046486">
    <property type="entry name" value="DUF6579"/>
</dbReference>
<accession>A0A1S9DDH1</accession>
<evidence type="ECO:0008006" key="4">
    <source>
        <dbReference type="Google" id="ProtNLM"/>
    </source>
</evidence>
<feature type="compositionally biased region" description="Acidic residues" evidence="1">
    <location>
        <begin position="586"/>
        <end position="602"/>
    </location>
</feature>
<dbReference type="eggNOG" id="ENOG502SQW0">
    <property type="taxonomic scope" value="Eukaryota"/>
</dbReference>
<dbReference type="OrthoDB" id="3594103at2759"/>
<comment type="caution">
    <text evidence="2">The sequence shown here is derived from an EMBL/GenBank/DDBJ whole genome shotgun (WGS) entry which is preliminary data.</text>
</comment>
<feature type="compositionally biased region" description="Basic residues" evidence="1">
    <location>
        <begin position="692"/>
        <end position="705"/>
    </location>
</feature>
<dbReference type="VEuPathDB" id="FungiDB:AO090011000750"/>
<organism evidence="2 3">
    <name type="scientific">Aspergillus oryzae</name>
    <name type="common">Yellow koji mold</name>
    <dbReference type="NCBI Taxonomy" id="5062"/>
    <lineage>
        <taxon>Eukaryota</taxon>
        <taxon>Fungi</taxon>
        <taxon>Dikarya</taxon>
        <taxon>Ascomycota</taxon>
        <taxon>Pezizomycotina</taxon>
        <taxon>Eurotiomycetes</taxon>
        <taxon>Eurotiomycetidae</taxon>
        <taxon>Eurotiales</taxon>
        <taxon>Aspergillaceae</taxon>
        <taxon>Aspergillus</taxon>
        <taxon>Aspergillus subgen. Circumdati</taxon>
    </lineage>
</organism>
<dbReference type="VEuPathDB" id="FungiDB:AO090011000751"/>
<dbReference type="Proteomes" id="UP000190312">
    <property type="component" value="Unassembled WGS sequence"/>
</dbReference>
<name>A0A1S9DDH1_ASPOZ</name>
<protein>
    <recommendedName>
        <fullName evidence="4">BTB domain-containing protein</fullName>
    </recommendedName>
</protein>
<dbReference type="AlphaFoldDB" id="A0A1S9DDH1"/>
<dbReference type="Pfam" id="PF20219">
    <property type="entry name" value="DUF6579"/>
    <property type="match status" value="1"/>
</dbReference>
<feature type="compositionally biased region" description="Polar residues" evidence="1">
    <location>
        <begin position="321"/>
        <end position="333"/>
    </location>
</feature>
<sequence length="769" mass="86793">MMLFEQRKKKVLELAEQTNDALKTIQEVGQKLNVTSDTVKKVIETIKIAANSFGDKAVYASAFTGTVGAVGIAANMIATYQGVGELRAIAGHLKSMSETQRAELALAGGTAFAENIYVMLKSKIEKSDPELDWFFVYHPDTDWTYHFEEKLRTKGLLGRNFIGIVHDLDALVAFMSSVRDVYGTRHPRRRPPFFHLVIPAYEPIVIPTPLLIPEKLHPFRIEGDIHRGTYLVWMNLPGVDEKAVQNIGVFQPPRSIWDNIMVQVGLVQTPPPRFLGASAQKIEQPQVPQLPEPTPVAAITAPEPEKGEITSLKVSRGSMRRAQTYQDSEAGSTNSSRSHSHRRRRRHRSNSILLKRRRILTASPYKAPVVTLIIGRDEYIIPEFYLRQFPQLRRSPKAFEQGYNPSLKFVSSIDVDEDIGHTLVHYLYTGEYETLRDGPDPSIPRRTIEYRRSAFAYLAARKYGLGGLEAHAKHYIEVFDRDVSTPDILRIARSIYSKLPRDETWFQDYIRVKMEDEFEADEAVFKREWFLNGIGRDASFDRLLVQIMAEIYSDKLATVNFRRLENGRQIVHSMANGDAVRISEETIPEEPEEEPAFEDVVPEVEPSHGYDGSTEDEGTGEYSGRRQQPESEPVSEDWPLTPSPPPSASSPHPTDETIAVDDQPSFPKPEPNSHTEPDEQPKDDGWGAWAPLRKRGKNKKKNKKLKIVEPEAESRAEPAPAERWPEVRHATSDESYGFGPPTPLSPVYEEDAPLPLRPASASLLEGPSY</sequence>
<feature type="compositionally biased region" description="Basic and acidic residues" evidence="1">
    <location>
        <begin position="723"/>
        <end position="732"/>
    </location>
</feature>
<feature type="compositionally biased region" description="Basic residues" evidence="1">
    <location>
        <begin position="338"/>
        <end position="350"/>
    </location>
</feature>
<proteinExistence type="predicted"/>
<feature type="region of interest" description="Disordered" evidence="1">
    <location>
        <begin position="283"/>
        <end position="350"/>
    </location>
</feature>
<evidence type="ECO:0000313" key="3">
    <source>
        <dbReference type="Proteomes" id="UP000190312"/>
    </source>
</evidence>
<reference evidence="2 3" key="1">
    <citation type="submission" date="2016-10" db="EMBL/GenBank/DDBJ databases">
        <title>Genome sequencing of Aspergillus oryzae BCC7051.</title>
        <authorList>
            <person name="Thammarongtham C."/>
            <person name="Vorapreeda T."/>
            <person name="Nookaew I."/>
            <person name="Srisuk T."/>
            <person name="Land M."/>
            <person name="Jeennor S."/>
            <person name="Laoteng K."/>
        </authorList>
    </citation>
    <scope>NUCLEOTIDE SEQUENCE [LARGE SCALE GENOMIC DNA]</scope>
    <source>
        <strain evidence="2 3">BCC7051</strain>
    </source>
</reference>
<feature type="compositionally biased region" description="Basic and acidic residues" evidence="1">
    <location>
        <begin position="706"/>
        <end position="716"/>
    </location>
</feature>
<dbReference type="EMBL" id="MKZY01000007">
    <property type="protein sequence ID" value="OOO07152.1"/>
    <property type="molecule type" value="Genomic_DNA"/>
</dbReference>
<dbReference type="PANTHER" id="PTHR37538:SF1">
    <property type="entry name" value="BTB DOMAIN-CONTAINING PROTEIN"/>
    <property type="match status" value="1"/>
</dbReference>
<evidence type="ECO:0000313" key="2">
    <source>
        <dbReference type="EMBL" id="OOO07152.1"/>
    </source>
</evidence>
<feature type="compositionally biased region" description="Basic and acidic residues" evidence="1">
    <location>
        <begin position="671"/>
        <end position="685"/>
    </location>
</feature>
<gene>
    <name evidence="2" type="ORF">OAory_01093550</name>
</gene>